<accession>A0A8H3ABC0</accession>
<evidence type="ECO:0000313" key="2">
    <source>
        <dbReference type="Proteomes" id="UP000663840"/>
    </source>
</evidence>
<proteinExistence type="predicted"/>
<dbReference type="AlphaFoldDB" id="A0A8H3ABC0"/>
<reference evidence="1" key="1">
    <citation type="submission" date="2021-01" db="EMBL/GenBank/DDBJ databases">
        <authorList>
            <person name="Kaushik A."/>
        </authorList>
    </citation>
    <scope>NUCLEOTIDE SEQUENCE</scope>
    <source>
        <strain evidence="1">AG1-1A</strain>
    </source>
</reference>
<organism evidence="1 2">
    <name type="scientific">Rhizoctonia solani</name>
    <dbReference type="NCBI Taxonomy" id="456999"/>
    <lineage>
        <taxon>Eukaryota</taxon>
        <taxon>Fungi</taxon>
        <taxon>Dikarya</taxon>
        <taxon>Basidiomycota</taxon>
        <taxon>Agaricomycotina</taxon>
        <taxon>Agaricomycetes</taxon>
        <taxon>Cantharellales</taxon>
        <taxon>Ceratobasidiaceae</taxon>
        <taxon>Rhizoctonia</taxon>
    </lineage>
</organism>
<comment type="caution">
    <text evidence="1">The sequence shown here is derived from an EMBL/GenBank/DDBJ whole genome shotgun (WGS) entry which is preliminary data.</text>
</comment>
<gene>
    <name evidence="1" type="ORF">RDB_LOCUS53164</name>
</gene>
<protein>
    <submittedName>
        <fullName evidence="1">Uncharacterized protein</fullName>
    </submittedName>
</protein>
<dbReference type="Proteomes" id="UP000663840">
    <property type="component" value="Unassembled WGS sequence"/>
</dbReference>
<sequence length="68" mass="7839">MAIIRDTINNISHKRNRRWCMFKLPRSVKTMIVAAECAVPAVLELPQHSAVAHASCAKYLEPRRRIRI</sequence>
<evidence type="ECO:0000313" key="1">
    <source>
        <dbReference type="EMBL" id="CAE6420009.1"/>
    </source>
</evidence>
<name>A0A8H3ABC0_9AGAM</name>
<dbReference type="EMBL" id="CAJMWR010001248">
    <property type="protein sequence ID" value="CAE6420009.1"/>
    <property type="molecule type" value="Genomic_DNA"/>
</dbReference>